<dbReference type="SUPFAM" id="SSF47090">
    <property type="entry name" value="PGBD-like"/>
    <property type="match status" value="1"/>
</dbReference>
<gene>
    <name evidence="5" type="ORF">COU07_02900</name>
</gene>
<proteinExistence type="predicted"/>
<evidence type="ECO:0000313" key="6">
    <source>
        <dbReference type="Proteomes" id="UP000231157"/>
    </source>
</evidence>
<dbReference type="InterPro" id="IPR036366">
    <property type="entry name" value="PGBDSf"/>
</dbReference>
<keyword evidence="1" id="KW-0175">Coiled coil</keyword>
<dbReference type="Proteomes" id="UP000231157">
    <property type="component" value="Unassembled WGS sequence"/>
</dbReference>
<feature type="coiled-coil region" evidence="1">
    <location>
        <begin position="25"/>
        <end position="52"/>
    </location>
</feature>
<evidence type="ECO:0000313" key="5">
    <source>
        <dbReference type="EMBL" id="PIR89154.1"/>
    </source>
</evidence>
<accession>A0A2H0URW7</accession>
<feature type="region of interest" description="Disordered" evidence="2">
    <location>
        <begin position="141"/>
        <end position="274"/>
    </location>
</feature>
<dbReference type="InterPro" id="IPR036365">
    <property type="entry name" value="PGBD-like_sf"/>
</dbReference>
<feature type="chain" id="PRO_5013735794" description="Peptidoglycan binding-like domain-containing protein" evidence="3">
    <location>
        <begin position="24"/>
        <end position="274"/>
    </location>
</feature>
<feature type="compositionally biased region" description="Pro residues" evidence="2">
    <location>
        <begin position="233"/>
        <end position="274"/>
    </location>
</feature>
<evidence type="ECO:0000256" key="1">
    <source>
        <dbReference type="SAM" id="Coils"/>
    </source>
</evidence>
<evidence type="ECO:0000259" key="4">
    <source>
        <dbReference type="Pfam" id="PF01471"/>
    </source>
</evidence>
<keyword evidence="3" id="KW-0732">Signal</keyword>
<comment type="caution">
    <text evidence="5">The sequence shown here is derived from an EMBL/GenBank/DDBJ whole genome shotgun (WGS) entry which is preliminary data.</text>
</comment>
<sequence>MKKIYLTSLLAIMVMFAASPASAQTATQQSQINALLEQLKTLQAQITSLRAQQQTVVQQKQEVVAELKRTLGIGDRGDDVKVLQALLAADPEVYPEAIISGYFGPLTDAAVKRYQKKHGIVSSGSAEATGWGRLGPRTLTKAKGDLEDMPLVIKEDDDDEDGDGDRSEKRICAKVPPGHLIAPGWLRHHNNERPIVPECQTLPPGIDRVINKSPSPSPTPTPTATPSATPTPSTTPTPSPTATPSPSATPTPTPTATPTPTPTPSESPSPTPTP</sequence>
<evidence type="ECO:0000256" key="2">
    <source>
        <dbReference type="SAM" id="MobiDB-lite"/>
    </source>
</evidence>
<feature type="signal peptide" evidence="3">
    <location>
        <begin position="1"/>
        <end position="23"/>
    </location>
</feature>
<reference evidence="6" key="1">
    <citation type="submission" date="2017-09" db="EMBL/GenBank/DDBJ databases">
        <title>Depth-based differentiation of microbial function through sediment-hosted aquifers and enrichment of novel symbionts in the deep terrestrial subsurface.</title>
        <authorList>
            <person name="Probst A.J."/>
            <person name="Ladd B."/>
            <person name="Jarett J.K."/>
            <person name="Geller-Mcgrath D.E."/>
            <person name="Sieber C.M.K."/>
            <person name="Emerson J.B."/>
            <person name="Anantharaman K."/>
            <person name="Thomas B.C."/>
            <person name="Malmstrom R."/>
            <person name="Stieglmeier M."/>
            <person name="Klingl A."/>
            <person name="Woyke T."/>
            <person name="Ryan C.M."/>
            <person name="Banfield J.F."/>
        </authorList>
    </citation>
    <scope>NUCLEOTIDE SEQUENCE [LARGE SCALE GENOMIC DNA]</scope>
</reference>
<name>A0A2H0URW7_9BACT</name>
<dbReference type="Gene3D" id="1.10.101.10">
    <property type="entry name" value="PGBD-like superfamily/PGBD"/>
    <property type="match status" value="1"/>
</dbReference>
<dbReference type="EMBL" id="PFAZ01000007">
    <property type="protein sequence ID" value="PIR89154.1"/>
    <property type="molecule type" value="Genomic_DNA"/>
</dbReference>
<organism evidence="5 6">
    <name type="scientific">Candidatus Harrisonbacteria bacterium CG10_big_fil_rev_8_21_14_0_10_40_38</name>
    <dbReference type="NCBI Taxonomy" id="1974583"/>
    <lineage>
        <taxon>Bacteria</taxon>
        <taxon>Candidatus Harrisoniibacteriota</taxon>
    </lineage>
</organism>
<dbReference type="AlphaFoldDB" id="A0A2H0URW7"/>
<dbReference type="InterPro" id="IPR002477">
    <property type="entry name" value="Peptidoglycan-bd-like"/>
</dbReference>
<feature type="domain" description="Peptidoglycan binding-like" evidence="4">
    <location>
        <begin position="76"/>
        <end position="126"/>
    </location>
</feature>
<dbReference type="Pfam" id="PF01471">
    <property type="entry name" value="PG_binding_1"/>
    <property type="match status" value="1"/>
</dbReference>
<protein>
    <recommendedName>
        <fullName evidence="4">Peptidoglycan binding-like domain-containing protein</fullName>
    </recommendedName>
</protein>
<evidence type="ECO:0000256" key="3">
    <source>
        <dbReference type="SAM" id="SignalP"/>
    </source>
</evidence>